<organism evidence="1 2">
    <name type="scientific">Euphydryas editha</name>
    <name type="common">Edith's checkerspot</name>
    <dbReference type="NCBI Taxonomy" id="104508"/>
    <lineage>
        <taxon>Eukaryota</taxon>
        <taxon>Metazoa</taxon>
        <taxon>Ecdysozoa</taxon>
        <taxon>Arthropoda</taxon>
        <taxon>Hexapoda</taxon>
        <taxon>Insecta</taxon>
        <taxon>Pterygota</taxon>
        <taxon>Neoptera</taxon>
        <taxon>Endopterygota</taxon>
        <taxon>Lepidoptera</taxon>
        <taxon>Glossata</taxon>
        <taxon>Ditrysia</taxon>
        <taxon>Papilionoidea</taxon>
        <taxon>Nymphalidae</taxon>
        <taxon>Nymphalinae</taxon>
        <taxon>Euphydryas</taxon>
    </lineage>
</organism>
<gene>
    <name evidence="1" type="ORF">EEDITHA_LOCUS18551</name>
</gene>
<dbReference type="Gene3D" id="3.30.420.10">
    <property type="entry name" value="Ribonuclease H-like superfamily/Ribonuclease H"/>
    <property type="match status" value="1"/>
</dbReference>
<comment type="caution">
    <text evidence="1">The sequence shown here is derived from an EMBL/GenBank/DDBJ whole genome shotgun (WGS) entry which is preliminary data.</text>
</comment>
<keyword evidence="2" id="KW-1185">Reference proteome</keyword>
<dbReference type="AlphaFoldDB" id="A0AAU9UXA1"/>
<dbReference type="InterPro" id="IPR036397">
    <property type="entry name" value="RNaseH_sf"/>
</dbReference>
<name>A0AAU9UXA1_EUPED</name>
<reference evidence="1" key="1">
    <citation type="submission" date="2022-03" db="EMBL/GenBank/DDBJ databases">
        <authorList>
            <person name="Tunstrom K."/>
        </authorList>
    </citation>
    <scope>NUCLEOTIDE SEQUENCE</scope>
</reference>
<evidence type="ECO:0008006" key="3">
    <source>
        <dbReference type="Google" id="ProtNLM"/>
    </source>
</evidence>
<dbReference type="PANTHER" id="PTHR46060:SF1">
    <property type="entry name" value="MARINER MOS1 TRANSPOSASE-LIKE PROTEIN"/>
    <property type="match status" value="1"/>
</dbReference>
<dbReference type="PANTHER" id="PTHR46060">
    <property type="entry name" value="MARINER MOS1 TRANSPOSASE-LIKE PROTEIN"/>
    <property type="match status" value="1"/>
</dbReference>
<proteinExistence type="predicted"/>
<dbReference type="EMBL" id="CAKOGL010000027">
    <property type="protein sequence ID" value="CAH2104125.1"/>
    <property type="molecule type" value="Genomic_DNA"/>
</dbReference>
<evidence type="ECO:0000313" key="2">
    <source>
        <dbReference type="Proteomes" id="UP001153954"/>
    </source>
</evidence>
<dbReference type="Proteomes" id="UP001153954">
    <property type="component" value="Unassembled WGS sequence"/>
</dbReference>
<evidence type="ECO:0000313" key="1">
    <source>
        <dbReference type="EMBL" id="CAH2104125.1"/>
    </source>
</evidence>
<accession>A0AAU9UXA1</accession>
<dbReference type="InterPro" id="IPR052709">
    <property type="entry name" value="Transposase-MT_Hybrid"/>
</dbReference>
<protein>
    <recommendedName>
        <fullName evidence="3">Transposase</fullName>
    </recommendedName>
</protein>
<sequence>MITKNRKGVNGKFYVGVLERLRARVFRVRPKLAKGGWILHHDNAPAHSSLVAQEFLAKKGILTLPHPPYSPDPSRCDFFLCPKMKSHLKGTHHGGVQEVQKAVNVVLNGLTSEDYQGCFQSWEKRWNRCVELEGDFCKGR</sequence>
<dbReference type="GO" id="GO:0003676">
    <property type="term" value="F:nucleic acid binding"/>
    <property type="evidence" value="ECO:0007669"/>
    <property type="project" value="InterPro"/>
</dbReference>